<protein>
    <submittedName>
        <fullName evidence="1">Uncharacterized protein</fullName>
    </submittedName>
</protein>
<dbReference type="EMBL" id="JAYWIO010000001">
    <property type="protein sequence ID" value="KAK7290423.1"/>
    <property type="molecule type" value="Genomic_DNA"/>
</dbReference>
<dbReference type="AlphaFoldDB" id="A0AAN9J1L0"/>
<proteinExistence type="predicted"/>
<name>A0AAN9J1L0_CROPI</name>
<keyword evidence="2" id="KW-1185">Reference proteome</keyword>
<dbReference type="Proteomes" id="UP001372338">
    <property type="component" value="Unassembled WGS sequence"/>
</dbReference>
<evidence type="ECO:0000313" key="2">
    <source>
        <dbReference type="Proteomes" id="UP001372338"/>
    </source>
</evidence>
<evidence type="ECO:0000313" key="1">
    <source>
        <dbReference type="EMBL" id="KAK7290423.1"/>
    </source>
</evidence>
<sequence length="106" mass="11930">MSFNSPCAKCNNIQGNECNKESTLMEKLQKCEFVDDVFGARKVGEILNVPNATQPNVSFKGVKDQDLDGVDSFDIFMERIVSANNKLTDFDFFNAFQDDFDDADIN</sequence>
<accession>A0AAN9J1L0</accession>
<comment type="caution">
    <text evidence="1">The sequence shown here is derived from an EMBL/GenBank/DDBJ whole genome shotgun (WGS) entry which is preliminary data.</text>
</comment>
<gene>
    <name evidence="1" type="ORF">RIF29_04839</name>
</gene>
<organism evidence="1 2">
    <name type="scientific">Crotalaria pallida</name>
    <name type="common">Smooth rattlebox</name>
    <name type="synonym">Crotalaria striata</name>
    <dbReference type="NCBI Taxonomy" id="3830"/>
    <lineage>
        <taxon>Eukaryota</taxon>
        <taxon>Viridiplantae</taxon>
        <taxon>Streptophyta</taxon>
        <taxon>Embryophyta</taxon>
        <taxon>Tracheophyta</taxon>
        <taxon>Spermatophyta</taxon>
        <taxon>Magnoliopsida</taxon>
        <taxon>eudicotyledons</taxon>
        <taxon>Gunneridae</taxon>
        <taxon>Pentapetalae</taxon>
        <taxon>rosids</taxon>
        <taxon>fabids</taxon>
        <taxon>Fabales</taxon>
        <taxon>Fabaceae</taxon>
        <taxon>Papilionoideae</taxon>
        <taxon>50 kb inversion clade</taxon>
        <taxon>genistoids sensu lato</taxon>
        <taxon>core genistoids</taxon>
        <taxon>Crotalarieae</taxon>
        <taxon>Crotalaria</taxon>
    </lineage>
</organism>
<reference evidence="1 2" key="1">
    <citation type="submission" date="2024-01" db="EMBL/GenBank/DDBJ databases">
        <title>The genomes of 5 underutilized Papilionoideae crops provide insights into root nodulation and disease resistanc.</title>
        <authorList>
            <person name="Yuan L."/>
        </authorList>
    </citation>
    <scope>NUCLEOTIDE SEQUENCE [LARGE SCALE GENOMIC DNA]</scope>
    <source>
        <strain evidence="1">ZHUSHIDOU_FW_LH</strain>
        <tissue evidence="1">Leaf</tissue>
    </source>
</reference>